<gene>
    <name evidence="6" type="ORF">AMON00008_LOCUS32010</name>
</gene>
<dbReference type="SUPFAM" id="SSF50978">
    <property type="entry name" value="WD40 repeat-like"/>
    <property type="match status" value="1"/>
</dbReference>
<feature type="repeat" description="WD" evidence="3">
    <location>
        <begin position="384"/>
        <end position="425"/>
    </location>
</feature>
<keyword evidence="2" id="KW-0677">Repeat</keyword>
<dbReference type="InterPro" id="IPR036322">
    <property type="entry name" value="WD40_repeat_dom_sf"/>
</dbReference>
<dbReference type="InterPro" id="IPR015943">
    <property type="entry name" value="WD40/YVTN_repeat-like_dom_sf"/>
</dbReference>
<evidence type="ECO:0008006" key="7">
    <source>
        <dbReference type="Google" id="ProtNLM"/>
    </source>
</evidence>
<dbReference type="PROSITE" id="PS50082">
    <property type="entry name" value="WD_REPEATS_2"/>
    <property type="match status" value="2"/>
</dbReference>
<dbReference type="EMBL" id="HBNR01045986">
    <property type="protein sequence ID" value="CAE4607282.1"/>
    <property type="molecule type" value="Transcribed_RNA"/>
</dbReference>
<evidence type="ECO:0000256" key="3">
    <source>
        <dbReference type="PROSITE-ProRule" id="PRU00221"/>
    </source>
</evidence>
<evidence type="ECO:0000256" key="1">
    <source>
        <dbReference type="ARBA" id="ARBA00022574"/>
    </source>
</evidence>
<evidence type="ECO:0000256" key="5">
    <source>
        <dbReference type="SAM" id="MobiDB-lite"/>
    </source>
</evidence>
<name>A0A7S4V4I9_9DINO</name>
<feature type="repeat" description="WD" evidence="3">
    <location>
        <begin position="425"/>
        <end position="466"/>
    </location>
</feature>
<dbReference type="SMART" id="SM00320">
    <property type="entry name" value="WD40"/>
    <property type="match status" value="6"/>
</dbReference>
<dbReference type="PROSITE" id="PS00678">
    <property type="entry name" value="WD_REPEATS_1"/>
    <property type="match status" value="1"/>
</dbReference>
<dbReference type="AlphaFoldDB" id="A0A7S4V4I9"/>
<organism evidence="6">
    <name type="scientific">Alexandrium monilatum</name>
    <dbReference type="NCBI Taxonomy" id="311494"/>
    <lineage>
        <taxon>Eukaryota</taxon>
        <taxon>Sar</taxon>
        <taxon>Alveolata</taxon>
        <taxon>Dinophyceae</taxon>
        <taxon>Gonyaulacales</taxon>
        <taxon>Pyrocystaceae</taxon>
        <taxon>Alexandrium</taxon>
    </lineage>
</organism>
<feature type="region of interest" description="Disordered" evidence="5">
    <location>
        <begin position="120"/>
        <end position="157"/>
    </location>
</feature>
<dbReference type="Pfam" id="PF00400">
    <property type="entry name" value="WD40"/>
    <property type="match status" value="3"/>
</dbReference>
<keyword evidence="4" id="KW-0175">Coiled coil</keyword>
<protein>
    <recommendedName>
        <fullName evidence="7">Autophagy-related protein 16 domain-containing protein</fullName>
    </recommendedName>
</protein>
<feature type="coiled-coil region" evidence="4">
    <location>
        <begin position="170"/>
        <end position="257"/>
    </location>
</feature>
<dbReference type="PANTHER" id="PTHR19879">
    <property type="entry name" value="TRANSCRIPTION INITIATION FACTOR TFIID"/>
    <property type="match status" value="1"/>
</dbReference>
<evidence type="ECO:0000256" key="4">
    <source>
        <dbReference type="SAM" id="Coils"/>
    </source>
</evidence>
<evidence type="ECO:0000256" key="2">
    <source>
        <dbReference type="ARBA" id="ARBA00022737"/>
    </source>
</evidence>
<feature type="region of interest" description="Disordered" evidence="5">
    <location>
        <begin position="1"/>
        <end position="60"/>
    </location>
</feature>
<feature type="compositionally biased region" description="Low complexity" evidence="5">
    <location>
        <begin position="125"/>
        <end position="143"/>
    </location>
</feature>
<feature type="compositionally biased region" description="Low complexity" evidence="5">
    <location>
        <begin position="51"/>
        <end position="60"/>
    </location>
</feature>
<accession>A0A7S4V4I9</accession>
<dbReference type="PROSITE" id="PS50294">
    <property type="entry name" value="WD_REPEATS_REGION"/>
    <property type="match status" value="1"/>
</dbReference>
<dbReference type="InterPro" id="IPR019775">
    <property type="entry name" value="WD40_repeat_CS"/>
</dbReference>
<proteinExistence type="predicted"/>
<dbReference type="InterPro" id="IPR001680">
    <property type="entry name" value="WD40_rpt"/>
</dbReference>
<keyword evidence="1 3" id="KW-0853">WD repeat</keyword>
<dbReference type="PANTHER" id="PTHR19879:SF9">
    <property type="entry name" value="TRANSCRIPTION INITIATION FACTOR TFIID SUBUNIT 5"/>
    <property type="match status" value="1"/>
</dbReference>
<dbReference type="Gene3D" id="2.130.10.10">
    <property type="entry name" value="YVTN repeat-like/Quinoprotein amine dehydrogenase"/>
    <property type="match status" value="2"/>
</dbReference>
<sequence>MAAEGPTDPESPEAADTPKGEALSGDRTGSSDFADALEDASGNSGGTDPEGPASTTGAAAPGAQAVLGAANAAWRVQILEQVAVRDQKLRGVEELFEQYSECLRGLQIARHSAAGSLGQEWPCAGSTGPSPSPSGSASPSMGPRTGPSLPSQEDLELTRAASDAVRGQALAQAQATAQELRKRLALSLRAKEQELEALQKLLVEREEELREKEQAHTAVCRQATLLGRENAELKAQLERTQQQLQAKSSETDRLLSELTRLREAEAARMNGGGGERPACEAPELPTKQRFFRKIHEAELTCIAAAGMQGAPLPKNLVAIGTSDGYVKLLDGTTARLHAHLSVSRDLPRLVAVDLSPGSGLLLAASSDHAMRLLDLRAQRLLHTLRGHLGPLSACGFLRAGSHAFTASADRTVKLWDLARGQTLRSTPASGPVTAAAVHPSSGVIVTGHADGSLAMWDPRVSDALSVPMAGHGDRAVVGLRLSPDGRFVLSQADDGTVCHTALDKMQTLLSLDGLGPVSAPSPPAYSPDGAHILARGTGSLRCWSASAGDCSCEHQVQAPLCVCWDLPQAVSAHEEGHVALWGAAEGT</sequence>
<evidence type="ECO:0000313" key="6">
    <source>
        <dbReference type="EMBL" id="CAE4607282.1"/>
    </source>
</evidence>
<reference evidence="6" key="1">
    <citation type="submission" date="2021-01" db="EMBL/GenBank/DDBJ databases">
        <authorList>
            <person name="Corre E."/>
            <person name="Pelletier E."/>
            <person name="Niang G."/>
            <person name="Scheremetjew M."/>
            <person name="Finn R."/>
            <person name="Kale V."/>
            <person name="Holt S."/>
            <person name="Cochrane G."/>
            <person name="Meng A."/>
            <person name="Brown T."/>
            <person name="Cohen L."/>
        </authorList>
    </citation>
    <scope>NUCLEOTIDE SEQUENCE</scope>
    <source>
        <strain evidence="6">CCMP3105</strain>
    </source>
</reference>